<protein>
    <submittedName>
        <fullName evidence="7">Alpha/beta fold hydrolase</fullName>
    </submittedName>
</protein>
<name>A0A4R4ZSD2_9ACTN</name>
<evidence type="ECO:0000259" key="5">
    <source>
        <dbReference type="Pfam" id="PF00561"/>
    </source>
</evidence>
<dbReference type="Pfam" id="PF00561">
    <property type="entry name" value="Abhydrolase_1"/>
    <property type="match status" value="1"/>
</dbReference>
<gene>
    <name evidence="7" type="ORF">E1263_06605</name>
</gene>
<comment type="caution">
    <text evidence="7">The sequence shown here is derived from an EMBL/GenBank/DDBJ whole genome shotgun (WGS) entry which is preliminary data.</text>
</comment>
<dbReference type="EMBL" id="SMKX01000012">
    <property type="protein sequence ID" value="TDD61705.1"/>
    <property type="molecule type" value="Genomic_DNA"/>
</dbReference>
<proteinExistence type="inferred from homology"/>
<sequence length="470" mass="51688">MECADLVVPMNYRRPSDGNLAIAVSRIRAKSPAKRQGILMINPGGPGGDGLDWPLRLKDRAAATGFDLIGFDPRGVGRSTSLQCESPDGERVELSRPTDAQFAAIEAQARADEERCRRTAGGIRKFVNTPNTARDMDVIRAVLGEQRINYYGISYGTYLGAVYGTMFPARLNRSVLDSSVNPDWVWHRQFQQQSVAATQNVHIWAQWVAARNKRYGFGTTEAKVIARVETISRRVRTRPVDVPDDQGGSQTFDQTGWDQLLGSANDVQHWDVLADLAVKVKAATQSKPTALSKDAGRALYVVLDRVKDTEDGVFPTVTCEAAWPTDLSYYERQMRLFRTKYPYGNGAMAAAPTNCTFRTFTPPETLPTLKRSGYPVGLVVQAELDTQTQYQGGPAMATRLGDNLITVRDSGTHGQYGVTPCVTKKVDDYLLKGVLPGSRVTCTGRRPAVPDDDDDAPVAPQTLTLEQRAR</sequence>
<keyword evidence="8" id="KW-1185">Reference proteome</keyword>
<feature type="domain" description="AB hydrolase-1" evidence="5">
    <location>
        <begin position="38"/>
        <end position="258"/>
    </location>
</feature>
<dbReference type="InterPro" id="IPR013595">
    <property type="entry name" value="Pept_S33_TAP-like_C"/>
</dbReference>
<evidence type="ECO:0000256" key="1">
    <source>
        <dbReference type="ARBA" id="ARBA00010088"/>
    </source>
</evidence>
<evidence type="ECO:0000259" key="6">
    <source>
        <dbReference type="Pfam" id="PF08386"/>
    </source>
</evidence>
<dbReference type="GO" id="GO:0016787">
    <property type="term" value="F:hydrolase activity"/>
    <property type="evidence" value="ECO:0007669"/>
    <property type="project" value="UniProtKB-KW"/>
</dbReference>
<dbReference type="PANTHER" id="PTHR43248">
    <property type="entry name" value="2-SUCCINYL-6-HYDROXY-2,4-CYCLOHEXADIENE-1-CARBOXYLATE SYNTHASE"/>
    <property type="match status" value="1"/>
</dbReference>
<evidence type="ECO:0000256" key="4">
    <source>
        <dbReference type="SAM" id="MobiDB-lite"/>
    </source>
</evidence>
<dbReference type="OrthoDB" id="3930934at2"/>
<evidence type="ECO:0000256" key="2">
    <source>
        <dbReference type="ARBA" id="ARBA00022729"/>
    </source>
</evidence>
<evidence type="ECO:0000313" key="8">
    <source>
        <dbReference type="Proteomes" id="UP000295124"/>
    </source>
</evidence>
<dbReference type="Pfam" id="PF08386">
    <property type="entry name" value="Abhydrolase_4"/>
    <property type="match status" value="1"/>
</dbReference>
<evidence type="ECO:0000256" key="3">
    <source>
        <dbReference type="ARBA" id="ARBA00022801"/>
    </source>
</evidence>
<dbReference type="Proteomes" id="UP000295124">
    <property type="component" value="Unassembled WGS sequence"/>
</dbReference>
<dbReference type="SUPFAM" id="SSF53474">
    <property type="entry name" value="alpha/beta-Hydrolases"/>
    <property type="match status" value="1"/>
</dbReference>
<reference evidence="7 8" key="1">
    <citation type="submission" date="2019-03" db="EMBL/GenBank/DDBJ databases">
        <title>Draft genome sequences of novel Actinobacteria.</title>
        <authorList>
            <person name="Sahin N."/>
            <person name="Ay H."/>
            <person name="Saygin H."/>
        </authorList>
    </citation>
    <scope>NUCLEOTIDE SEQUENCE [LARGE SCALE GENOMIC DNA]</scope>
    <source>
        <strain evidence="7 8">JCM 13523</strain>
    </source>
</reference>
<accession>A0A4R4ZSD2</accession>
<feature type="region of interest" description="Disordered" evidence="4">
    <location>
        <begin position="443"/>
        <end position="470"/>
    </location>
</feature>
<keyword evidence="3 7" id="KW-0378">Hydrolase</keyword>
<dbReference type="PANTHER" id="PTHR43248:SF29">
    <property type="entry name" value="TRIPEPTIDYL AMINOPEPTIDASE"/>
    <property type="match status" value="1"/>
</dbReference>
<evidence type="ECO:0000313" key="7">
    <source>
        <dbReference type="EMBL" id="TDD61705.1"/>
    </source>
</evidence>
<dbReference type="InterPro" id="IPR029058">
    <property type="entry name" value="AB_hydrolase_fold"/>
</dbReference>
<comment type="similarity">
    <text evidence="1">Belongs to the peptidase S33 family.</text>
</comment>
<dbReference type="InterPro" id="IPR000073">
    <property type="entry name" value="AB_hydrolase_1"/>
</dbReference>
<feature type="domain" description="Peptidase S33 tripeptidyl aminopeptidase-like C-terminal" evidence="6">
    <location>
        <begin position="343"/>
        <end position="442"/>
    </location>
</feature>
<organism evidence="7 8">
    <name type="scientific">Kribbella antibiotica</name>
    <dbReference type="NCBI Taxonomy" id="190195"/>
    <lineage>
        <taxon>Bacteria</taxon>
        <taxon>Bacillati</taxon>
        <taxon>Actinomycetota</taxon>
        <taxon>Actinomycetes</taxon>
        <taxon>Propionibacteriales</taxon>
        <taxon>Kribbellaceae</taxon>
        <taxon>Kribbella</taxon>
    </lineage>
</organism>
<dbReference type="Gene3D" id="3.40.50.1820">
    <property type="entry name" value="alpha/beta hydrolase"/>
    <property type="match status" value="1"/>
</dbReference>
<feature type="compositionally biased region" description="Polar residues" evidence="4">
    <location>
        <begin position="461"/>
        <end position="470"/>
    </location>
</feature>
<dbReference type="AlphaFoldDB" id="A0A4R4ZSD2"/>
<dbReference type="InterPro" id="IPR051601">
    <property type="entry name" value="Serine_prot/Carboxylest_S33"/>
</dbReference>
<keyword evidence="2" id="KW-0732">Signal</keyword>